<feature type="non-terminal residue" evidence="1">
    <location>
        <position position="215"/>
    </location>
</feature>
<evidence type="ECO:0000313" key="1">
    <source>
        <dbReference type="EMBL" id="MFK7051092.1"/>
    </source>
</evidence>
<evidence type="ECO:0008006" key="3">
    <source>
        <dbReference type="Google" id="ProtNLM"/>
    </source>
</evidence>
<accession>A0ABW8PSV5</accession>
<dbReference type="Proteomes" id="UP001621813">
    <property type="component" value="Unassembled WGS sequence"/>
</dbReference>
<reference evidence="1 2" key="1">
    <citation type="submission" date="2024-02" db="EMBL/GenBank/DDBJ databases">
        <title>Comparative Genomic Analysis of Flavobacterium Species Causing Columnaris Disease of Freshwater Fish in Thailand: Insights into Virulence and Resistance Mechanisms.</title>
        <authorList>
            <person name="Nguyen D."/>
            <person name="Chokmangmeepisarn P."/>
            <person name="Khianchaikhan K."/>
            <person name="Morishita M."/>
            <person name="Bunnoy A."/>
            <person name="Rodkhum C."/>
        </authorList>
    </citation>
    <scope>NUCLEOTIDE SEQUENCE [LARGE SCALE GENOMIC DNA]</scope>
    <source>
        <strain evidence="1 2">KCRT2007</strain>
    </source>
</reference>
<comment type="caution">
    <text evidence="1">The sequence shown here is derived from an EMBL/GenBank/DDBJ whole genome shotgun (WGS) entry which is preliminary data.</text>
</comment>
<gene>
    <name evidence="1" type="ORF">V3Q77_14555</name>
</gene>
<sequence length="215" mass="24811">LLSEWKENAGLNISLDFVQVLPVICSIKYPESIEEPGNEESENWKNNLEIALKPVLKEVVALNKQYVLGSKEIKYFSLITFSLDEYNIKNFEFVGKHFVQCTFSSDFIESNQFDGCTFINCSIQDGELPAVFQKNIKEPIIIGEFEGYREENLVSDNKLDSRSEKTREDEGNHCQMFDAREGVVVDDFIMGKKYFEITSVLEEKTEIYKEIVNKL</sequence>
<feature type="non-terminal residue" evidence="1">
    <location>
        <position position="1"/>
    </location>
</feature>
<dbReference type="EMBL" id="JAZGZR010000111">
    <property type="protein sequence ID" value="MFK7051092.1"/>
    <property type="molecule type" value="Genomic_DNA"/>
</dbReference>
<protein>
    <recommendedName>
        <fullName evidence="3">Pentapeptide repeat-containing protein</fullName>
    </recommendedName>
</protein>
<dbReference type="RefSeq" id="WP_405323559.1">
    <property type="nucleotide sequence ID" value="NZ_JAZGZR010000111.1"/>
</dbReference>
<name>A0ABW8PSV5_9FLAO</name>
<keyword evidence="2" id="KW-1185">Reference proteome</keyword>
<organism evidence="1 2">
    <name type="scientific">Flavobacterium davisii</name>
    <dbReference type="NCBI Taxonomy" id="2906077"/>
    <lineage>
        <taxon>Bacteria</taxon>
        <taxon>Pseudomonadati</taxon>
        <taxon>Bacteroidota</taxon>
        <taxon>Flavobacteriia</taxon>
        <taxon>Flavobacteriales</taxon>
        <taxon>Flavobacteriaceae</taxon>
        <taxon>Flavobacterium</taxon>
    </lineage>
</organism>
<evidence type="ECO:0000313" key="2">
    <source>
        <dbReference type="Proteomes" id="UP001621813"/>
    </source>
</evidence>
<proteinExistence type="predicted"/>